<dbReference type="Proteomes" id="UP001279734">
    <property type="component" value="Unassembled WGS sequence"/>
</dbReference>
<reference evidence="2" key="1">
    <citation type="submission" date="2023-05" db="EMBL/GenBank/DDBJ databases">
        <title>Nepenthes gracilis genome sequencing.</title>
        <authorList>
            <person name="Fukushima K."/>
        </authorList>
    </citation>
    <scope>NUCLEOTIDE SEQUENCE</scope>
    <source>
        <strain evidence="2">SING2019-196</strain>
    </source>
</reference>
<evidence type="ECO:0000256" key="1">
    <source>
        <dbReference type="SAM" id="MobiDB-lite"/>
    </source>
</evidence>
<feature type="compositionally biased region" description="Polar residues" evidence="1">
    <location>
        <begin position="138"/>
        <end position="154"/>
    </location>
</feature>
<gene>
    <name evidence="2" type="ORF">Nepgr_030563</name>
</gene>
<accession>A0AAD3TFJ8</accession>
<organism evidence="2 3">
    <name type="scientific">Nepenthes gracilis</name>
    <name type="common">Slender pitcher plant</name>
    <dbReference type="NCBI Taxonomy" id="150966"/>
    <lineage>
        <taxon>Eukaryota</taxon>
        <taxon>Viridiplantae</taxon>
        <taxon>Streptophyta</taxon>
        <taxon>Embryophyta</taxon>
        <taxon>Tracheophyta</taxon>
        <taxon>Spermatophyta</taxon>
        <taxon>Magnoliopsida</taxon>
        <taxon>eudicotyledons</taxon>
        <taxon>Gunneridae</taxon>
        <taxon>Pentapetalae</taxon>
        <taxon>Caryophyllales</taxon>
        <taxon>Nepenthaceae</taxon>
        <taxon>Nepenthes</taxon>
    </lineage>
</organism>
<feature type="region of interest" description="Disordered" evidence="1">
    <location>
        <begin position="206"/>
        <end position="277"/>
    </location>
</feature>
<dbReference type="PANTHER" id="PTHR34120:SF2">
    <property type="entry name" value="OS01G0860900 PROTEIN"/>
    <property type="match status" value="1"/>
</dbReference>
<feature type="region of interest" description="Disordered" evidence="1">
    <location>
        <begin position="24"/>
        <end position="47"/>
    </location>
</feature>
<feature type="compositionally biased region" description="Acidic residues" evidence="1">
    <location>
        <begin position="28"/>
        <end position="43"/>
    </location>
</feature>
<feature type="compositionally biased region" description="Basic and acidic residues" evidence="1">
    <location>
        <begin position="208"/>
        <end position="223"/>
    </location>
</feature>
<comment type="caution">
    <text evidence="2">The sequence shown here is derived from an EMBL/GenBank/DDBJ whole genome shotgun (WGS) entry which is preliminary data.</text>
</comment>
<protein>
    <submittedName>
        <fullName evidence="2">Uncharacterized protein</fullName>
    </submittedName>
</protein>
<dbReference type="EMBL" id="BSYO01000035">
    <property type="protein sequence ID" value="GMH28720.1"/>
    <property type="molecule type" value="Genomic_DNA"/>
</dbReference>
<name>A0AAD3TFJ8_NEPGR</name>
<dbReference type="AlphaFoldDB" id="A0AAD3TFJ8"/>
<dbReference type="PANTHER" id="PTHR34120">
    <property type="entry name" value="EXPRESSED PROTEIN"/>
    <property type="match status" value="1"/>
</dbReference>
<evidence type="ECO:0000313" key="3">
    <source>
        <dbReference type="Proteomes" id="UP001279734"/>
    </source>
</evidence>
<proteinExistence type="predicted"/>
<keyword evidence="3" id="KW-1185">Reference proteome</keyword>
<sequence>MPEVDLMAICGGGNERKITCESLAEDDKASEDEVQEQEPDDQPEQAPLSFWLSKEAELDWLNRNAFIERKDSGRSNTNSHSGNLNPNLNATISQRYFSKSRASIIGLPKQQKTNYADHNFRRHNRPASVRLFPKRSESGSGKSTDSFTEPSSPKVSCIGRVRSKSHHGRRMRNLRNQPEPAITKTRSVRKAKTGFWTNIRSIFRSRGHKPEEKTVDKPKESPTLKKSRSVRKHEFYSTPSETPSEPPSLGALTRFSSGRRSDSWAGDLDFDGTKSERSVRGSIWGRRNAGRLHDVLVVGGRWESVGPISV</sequence>
<evidence type="ECO:0000313" key="2">
    <source>
        <dbReference type="EMBL" id="GMH28720.1"/>
    </source>
</evidence>
<feature type="region of interest" description="Disordered" evidence="1">
    <location>
        <begin position="125"/>
        <end position="156"/>
    </location>
</feature>